<comment type="caution">
    <text evidence="1">The sequence shown here is derived from an EMBL/GenBank/DDBJ whole genome shotgun (WGS) entry which is preliminary data.</text>
</comment>
<dbReference type="PANTHER" id="PTHR33790">
    <property type="entry name" value="OS05G0344200 PROTEIN"/>
    <property type="match status" value="1"/>
</dbReference>
<evidence type="ECO:0008006" key="3">
    <source>
        <dbReference type="Google" id="ProtNLM"/>
    </source>
</evidence>
<keyword evidence="2" id="KW-1185">Reference proteome</keyword>
<protein>
    <recommendedName>
        <fullName evidence="3">Ataxin-2 C-terminal domain-containing protein</fullName>
    </recommendedName>
</protein>
<evidence type="ECO:0000313" key="1">
    <source>
        <dbReference type="EMBL" id="KAH9309537.1"/>
    </source>
</evidence>
<accession>A0AA38FSJ9</accession>
<dbReference type="OMA" id="EWWKLVQ"/>
<dbReference type="Pfam" id="PF07145">
    <property type="entry name" value="PAM2"/>
    <property type="match status" value="1"/>
</dbReference>
<name>A0AA38FSJ9_TAXCH</name>
<gene>
    <name evidence="1" type="ORF">KI387_037448</name>
</gene>
<reference evidence="1 2" key="1">
    <citation type="journal article" date="2021" name="Nat. Plants">
        <title>The Taxus genome provides insights into paclitaxel biosynthesis.</title>
        <authorList>
            <person name="Xiong X."/>
            <person name="Gou J."/>
            <person name="Liao Q."/>
            <person name="Li Y."/>
            <person name="Zhou Q."/>
            <person name="Bi G."/>
            <person name="Li C."/>
            <person name="Du R."/>
            <person name="Wang X."/>
            <person name="Sun T."/>
            <person name="Guo L."/>
            <person name="Liang H."/>
            <person name="Lu P."/>
            <person name="Wu Y."/>
            <person name="Zhang Z."/>
            <person name="Ro D.K."/>
            <person name="Shang Y."/>
            <person name="Huang S."/>
            <person name="Yan J."/>
        </authorList>
    </citation>
    <scope>NUCLEOTIDE SEQUENCE [LARGE SCALE GENOMIC DNA]</scope>
    <source>
        <strain evidence="1">Ta-2019</strain>
    </source>
</reference>
<sequence>EVAGSIPLCSDRMAVASRVNGSSTLNPNAPLFIPLAYQQVEDFSTEWWKLVQSSPWFRDYWIRERYETFDEAECFADLFPETLEDPDEEDEFSELEEALLHCSEVYDGEYNDAVDYELERHAADVNEKDLLLAKTSNNGKPSKPKYEVKCCEKPPQIVSVKTSPRRIQQPR</sequence>
<dbReference type="InterPro" id="IPR009818">
    <property type="entry name" value="PAM2_motif"/>
</dbReference>
<dbReference type="Proteomes" id="UP000824469">
    <property type="component" value="Unassembled WGS sequence"/>
</dbReference>
<feature type="non-terminal residue" evidence="1">
    <location>
        <position position="171"/>
    </location>
</feature>
<dbReference type="PANTHER" id="PTHR33790:SF1">
    <property type="entry name" value="PROTEIN EARLY RESPONSIVE TO DEHYDRATION 15"/>
    <property type="match status" value="1"/>
</dbReference>
<dbReference type="EMBL" id="JAHRHJ020000007">
    <property type="protein sequence ID" value="KAH9309537.1"/>
    <property type="molecule type" value="Genomic_DNA"/>
</dbReference>
<proteinExistence type="predicted"/>
<organism evidence="1 2">
    <name type="scientific">Taxus chinensis</name>
    <name type="common">Chinese yew</name>
    <name type="synonym">Taxus wallichiana var. chinensis</name>
    <dbReference type="NCBI Taxonomy" id="29808"/>
    <lineage>
        <taxon>Eukaryota</taxon>
        <taxon>Viridiplantae</taxon>
        <taxon>Streptophyta</taxon>
        <taxon>Embryophyta</taxon>
        <taxon>Tracheophyta</taxon>
        <taxon>Spermatophyta</taxon>
        <taxon>Pinopsida</taxon>
        <taxon>Pinidae</taxon>
        <taxon>Conifers II</taxon>
        <taxon>Cupressales</taxon>
        <taxon>Taxaceae</taxon>
        <taxon>Taxus</taxon>
    </lineage>
</organism>
<dbReference type="AlphaFoldDB" id="A0AA38FSJ9"/>
<evidence type="ECO:0000313" key="2">
    <source>
        <dbReference type="Proteomes" id="UP000824469"/>
    </source>
</evidence>
<dbReference type="InterPro" id="IPR040414">
    <property type="entry name" value="CID1/CID2"/>
</dbReference>